<evidence type="ECO:0000313" key="3">
    <source>
        <dbReference type="Proteomes" id="UP000077684"/>
    </source>
</evidence>
<feature type="compositionally biased region" description="Polar residues" evidence="1">
    <location>
        <begin position="102"/>
        <end position="111"/>
    </location>
</feature>
<feature type="region of interest" description="Disordered" evidence="1">
    <location>
        <begin position="36"/>
        <end position="59"/>
    </location>
</feature>
<dbReference type="AlphaFoldDB" id="A0A8X7MIU6"/>
<proteinExistence type="predicted"/>
<sequence>MHNIELGLIKRLFHRTLIDGASVSKPQLQVIQTALASASVPPSEQAPDRRLGDPGGGSATAAHWSTLGRRMLVLLLYVAWRRELDEDRTIVFVPTKRKKSPKTSNSRTTTSRHADSRPDARSNNVTDAPHQPQPSGSRLRNESESARSQQQQQQRNVLNEDEVAAEEDDELSADPNVTAVGEPKSLSARAVMRNVAQLAAVATLTAKRTILPSEIQALEHLVLEYGRRHAELFGEKWIVYNHHIATHIPQFIRRFGPPFHFSAYHFERMNGQLGNIANNGHRNGEVEATYTSAFTSNARFGLLVAAEKGELNSAVQARAPPISRAPTTRLSPASVLGDVGSPLTLSDDLPNLLHPTSPSKEGLRVVPQMQAHATMRLAHISLSGTSSRANANKTRTFAVVDGRQERLDLFKITAVLSHTIHLSSSPRHVTVFLLGSRAAHYKISAFEDILNEAQVSELVRLFWVEKETWGPLELLPAHKINSDAVLIEAGDLLGVSAGEDQRRESQDVKIDNWSSSLFLAVGNTSSCGFERR</sequence>
<dbReference type="EMBL" id="LWDE02002623">
    <property type="protein sequence ID" value="KAE8237181.1"/>
    <property type="molecule type" value="Genomic_DNA"/>
</dbReference>
<gene>
    <name evidence="2" type="ORF">A4X06_0g9311</name>
</gene>
<accession>A0A8X7MIU6</accession>
<evidence type="ECO:0000256" key="1">
    <source>
        <dbReference type="SAM" id="MobiDB-lite"/>
    </source>
</evidence>
<keyword evidence="3" id="KW-1185">Reference proteome</keyword>
<reference evidence="2" key="2">
    <citation type="journal article" date="2019" name="IMA Fungus">
        <title>Genome sequencing and comparison of five Tilletia species to identify candidate genes for the detection of regulated species infecting wheat.</title>
        <authorList>
            <person name="Nguyen H.D.T."/>
            <person name="Sultana T."/>
            <person name="Kesanakurti P."/>
            <person name="Hambleton S."/>
        </authorList>
    </citation>
    <scope>NUCLEOTIDE SEQUENCE</scope>
    <source>
        <strain evidence="2">DAOMC 236426</strain>
    </source>
</reference>
<name>A0A8X7MIU6_9BASI</name>
<feature type="compositionally biased region" description="Acidic residues" evidence="1">
    <location>
        <begin position="159"/>
        <end position="172"/>
    </location>
</feature>
<feature type="region of interest" description="Disordered" evidence="1">
    <location>
        <begin position="96"/>
        <end position="178"/>
    </location>
</feature>
<dbReference type="PANTHER" id="PTHR46579:SF1">
    <property type="entry name" value="F5_8 TYPE C DOMAIN-CONTAINING PROTEIN"/>
    <property type="match status" value="1"/>
</dbReference>
<comment type="caution">
    <text evidence="2">The sequence shown here is derived from an EMBL/GenBank/DDBJ whole genome shotgun (WGS) entry which is preliminary data.</text>
</comment>
<reference evidence="2" key="1">
    <citation type="submission" date="2016-04" db="EMBL/GenBank/DDBJ databases">
        <authorList>
            <person name="Nguyen H.D."/>
            <person name="Samba Siva P."/>
            <person name="Cullis J."/>
            <person name="Levesque C.A."/>
            <person name="Hambleton S."/>
        </authorList>
    </citation>
    <scope>NUCLEOTIDE SEQUENCE</scope>
    <source>
        <strain evidence="2">DAOMC 236426</strain>
    </source>
</reference>
<evidence type="ECO:0000313" key="2">
    <source>
        <dbReference type="EMBL" id="KAE8237181.1"/>
    </source>
</evidence>
<protein>
    <submittedName>
        <fullName evidence="2">Uncharacterized protein</fullName>
    </submittedName>
</protein>
<dbReference type="Proteomes" id="UP000077684">
    <property type="component" value="Unassembled WGS sequence"/>
</dbReference>
<dbReference type="PANTHER" id="PTHR46579">
    <property type="entry name" value="F5/8 TYPE C DOMAIN-CONTAINING PROTEIN-RELATED"/>
    <property type="match status" value="1"/>
</dbReference>
<organism evidence="2 3">
    <name type="scientific">Tilletia controversa</name>
    <name type="common">dwarf bunt fungus</name>
    <dbReference type="NCBI Taxonomy" id="13291"/>
    <lineage>
        <taxon>Eukaryota</taxon>
        <taxon>Fungi</taxon>
        <taxon>Dikarya</taxon>
        <taxon>Basidiomycota</taxon>
        <taxon>Ustilaginomycotina</taxon>
        <taxon>Exobasidiomycetes</taxon>
        <taxon>Tilletiales</taxon>
        <taxon>Tilletiaceae</taxon>
        <taxon>Tilletia</taxon>
    </lineage>
</organism>